<protein>
    <submittedName>
        <fullName evidence="2">Uncharacterized protein</fullName>
    </submittedName>
</protein>
<name>A0A2T7PWU7_POMCA</name>
<proteinExistence type="predicted"/>
<comment type="caution">
    <text evidence="2">The sequence shown here is derived from an EMBL/GenBank/DDBJ whole genome shotgun (WGS) entry which is preliminary data.</text>
</comment>
<dbReference type="AlphaFoldDB" id="A0A2T7PWU7"/>
<feature type="region of interest" description="Disordered" evidence="1">
    <location>
        <begin position="1"/>
        <end position="46"/>
    </location>
</feature>
<sequence>MSGQTNSLTSPPQETSSSHTKTLETRKGADTPPRTQTEGCDDEDDCGSSNNYNNNVLNDVNTDVHKDYIEKNRNILENKCKKFYTCTKELYKTETLSRILEGGDIQLHNICGVLIQDKDDQHATETNTCWPQAREFLQQELEEELKTKMEKYYDDNDDEPTWEDLADCLNNTADLDKLCRAESSANCINIYWRLTPTVSGPERADWLDLWWSASGDDAPRRNRCPPHQETQTQESSVRTMMLFSVLMLMMSLMSSRRTVMSFSVCRLCVVLVSLPLTQAVQTLKYPHQSEAQRSANVTSSADDTLSTYEIVDDHFQGPNSWSERIKSWHSRDQATSGLPPRDLSYQPPHTTSSGDHHSEDSAPDIVFLSPRQGLPAPHL</sequence>
<keyword evidence="3" id="KW-1185">Reference proteome</keyword>
<evidence type="ECO:0000313" key="3">
    <source>
        <dbReference type="Proteomes" id="UP000245119"/>
    </source>
</evidence>
<reference evidence="2 3" key="1">
    <citation type="submission" date="2018-04" db="EMBL/GenBank/DDBJ databases">
        <title>The genome of golden apple snail Pomacea canaliculata provides insight into stress tolerance and invasive adaptation.</title>
        <authorList>
            <person name="Liu C."/>
            <person name="Liu B."/>
            <person name="Ren Y."/>
            <person name="Zhang Y."/>
            <person name="Wang H."/>
            <person name="Li S."/>
            <person name="Jiang F."/>
            <person name="Yin L."/>
            <person name="Zhang G."/>
            <person name="Qian W."/>
            <person name="Fan W."/>
        </authorList>
    </citation>
    <scope>NUCLEOTIDE SEQUENCE [LARGE SCALE GENOMIC DNA]</scope>
    <source>
        <strain evidence="2">SZHN2017</strain>
        <tissue evidence="2">Muscle</tissue>
    </source>
</reference>
<accession>A0A2T7PWU7</accession>
<dbReference type="Proteomes" id="UP000245119">
    <property type="component" value="Linkage Group LG1"/>
</dbReference>
<organism evidence="2 3">
    <name type="scientific">Pomacea canaliculata</name>
    <name type="common">Golden apple snail</name>
    <dbReference type="NCBI Taxonomy" id="400727"/>
    <lineage>
        <taxon>Eukaryota</taxon>
        <taxon>Metazoa</taxon>
        <taxon>Spiralia</taxon>
        <taxon>Lophotrochozoa</taxon>
        <taxon>Mollusca</taxon>
        <taxon>Gastropoda</taxon>
        <taxon>Caenogastropoda</taxon>
        <taxon>Architaenioglossa</taxon>
        <taxon>Ampullarioidea</taxon>
        <taxon>Ampullariidae</taxon>
        <taxon>Pomacea</taxon>
    </lineage>
</organism>
<feature type="region of interest" description="Disordered" evidence="1">
    <location>
        <begin position="326"/>
        <end position="379"/>
    </location>
</feature>
<dbReference type="EMBL" id="PZQS01000001">
    <property type="protein sequence ID" value="PVD37878.1"/>
    <property type="molecule type" value="Genomic_DNA"/>
</dbReference>
<gene>
    <name evidence="2" type="ORF">C0Q70_00480</name>
</gene>
<feature type="compositionally biased region" description="Polar residues" evidence="1">
    <location>
        <begin position="1"/>
        <end position="20"/>
    </location>
</feature>
<evidence type="ECO:0000313" key="2">
    <source>
        <dbReference type="EMBL" id="PVD37878.1"/>
    </source>
</evidence>
<evidence type="ECO:0000256" key="1">
    <source>
        <dbReference type="SAM" id="MobiDB-lite"/>
    </source>
</evidence>